<gene>
    <name evidence="17" type="ORF">ERUC_LOCUS228</name>
</gene>
<dbReference type="AlphaFoldDB" id="A0ABC8ILY4"/>
<evidence type="ECO:0000256" key="9">
    <source>
        <dbReference type="ARBA" id="ARBA00023136"/>
    </source>
</evidence>
<evidence type="ECO:0000256" key="12">
    <source>
        <dbReference type="PIRSR" id="PIRSR601461-1"/>
    </source>
</evidence>
<accession>A0ABC8ILY4</accession>
<dbReference type="FunFam" id="2.40.70.10:FF:000014">
    <property type="entry name" value="Aspartyl protease family protein 1"/>
    <property type="match status" value="1"/>
</dbReference>
<feature type="active site" evidence="12">
    <location>
        <position position="116"/>
    </location>
</feature>
<keyword evidence="4" id="KW-0336">GPI-anchor</keyword>
<feature type="active site" evidence="12">
    <location>
        <position position="326"/>
    </location>
</feature>
<dbReference type="Pfam" id="PF14541">
    <property type="entry name" value="TAXi_C"/>
    <property type="match status" value="1"/>
</dbReference>
<dbReference type="InterPro" id="IPR001461">
    <property type="entry name" value="Aspartic_peptidase_A1"/>
</dbReference>
<reference evidence="17 18" key="1">
    <citation type="submission" date="2022-03" db="EMBL/GenBank/DDBJ databases">
        <authorList>
            <person name="Macdonald S."/>
            <person name="Ahmed S."/>
            <person name="Newling K."/>
        </authorList>
    </citation>
    <scope>NUCLEOTIDE SEQUENCE [LARGE SCALE GENOMIC DNA]</scope>
</reference>
<keyword evidence="9" id="KW-0472">Membrane</keyword>
<dbReference type="Proteomes" id="UP001642260">
    <property type="component" value="Unassembled WGS sequence"/>
</dbReference>
<keyword evidence="6 15" id="KW-0732">Signal</keyword>
<name>A0ABC8ILY4_ERUVS</name>
<feature type="signal peptide" evidence="15">
    <location>
        <begin position="1"/>
        <end position="22"/>
    </location>
</feature>
<evidence type="ECO:0000256" key="13">
    <source>
        <dbReference type="RuleBase" id="RU000454"/>
    </source>
</evidence>
<organism evidence="17 18">
    <name type="scientific">Eruca vesicaria subsp. sativa</name>
    <name type="common">Garden rocket</name>
    <name type="synonym">Eruca sativa</name>
    <dbReference type="NCBI Taxonomy" id="29727"/>
    <lineage>
        <taxon>Eukaryota</taxon>
        <taxon>Viridiplantae</taxon>
        <taxon>Streptophyta</taxon>
        <taxon>Embryophyta</taxon>
        <taxon>Tracheophyta</taxon>
        <taxon>Spermatophyta</taxon>
        <taxon>Magnoliopsida</taxon>
        <taxon>eudicotyledons</taxon>
        <taxon>Gunneridae</taxon>
        <taxon>Pentapetalae</taxon>
        <taxon>rosids</taxon>
        <taxon>malvids</taxon>
        <taxon>Brassicales</taxon>
        <taxon>Brassicaceae</taxon>
        <taxon>Brassiceae</taxon>
        <taxon>Eruca</taxon>
    </lineage>
</organism>
<keyword evidence="18" id="KW-1185">Reference proteome</keyword>
<evidence type="ECO:0000256" key="3">
    <source>
        <dbReference type="ARBA" id="ARBA00022475"/>
    </source>
</evidence>
<dbReference type="SUPFAM" id="SSF50630">
    <property type="entry name" value="Acid proteases"/>
    <property type="match status" value="1"/>
</dbReference>
<evidence type="ECO:0000259" key="16">
    <source>
        <dbReference type="PROSITE" id="PS51767"/>
    </source>
</evidence>
<keyword evidence="11" id="KW-0449">Lipoprotein</keyword>
<sequence length="524" mass="57368">MTSRSAFLLFFILSIATEKTLASVFSSKLIHRFSDEARASINSPVTSFPEKRSFEYYRLLSSIDLRRQRMNLGAKSQSLVPSEGSKTISSGNDFGWLHYTWIDIGTPSVSFLVALDSGSDLLWIPCNCVQCAPLAATYYTSLATKELNEYNPSSSSTSKVFLCSHKLCESAPSCESPREQCPYTVSYASENTSSSGLLVEDVLHLAYSANASSSVKARVVVGCGKKQSGEFLDGTAPDGLMGLGPGELSVPSFLSKAGLMRNSFSMCFDEEEDFGRIYFGDMGTSTQQSTRFLPVDNEFVAYIVGVEACCVGNSCLKQTSFQTLIDSGQSFTYLPEAIYREVALEIDSHINATVKKIEGAPWDYCYETSVEPKVPAIKLKFSSNNTFVIHKPLFVLQQSQGLVQFCLPISATEETIGVIGQNYMRGYRIVFDRENMKLGWSPSKCQEDKMAPPQEASPGSTSSPNPLPTEEQQSRSHAVSPAIAGKTPSITSSSTSLAPCCFSSMRLFNYILLLLLLRGVVSYM</sequence>
<dbReference type="InterPro" id="IPR032799">
    <property type="entry name" value="TAXi_C"/>
</dbReference>
<evidence type="ECO:0000256" key="6">
    <source>
        <dbReference type="ARBA" id="ARBA00022729"/>
    </source>
</evidence>
<dbReference type="InterPro" id="IPR033121">
    <property type="entry name" value="PEPTIDASE_A1"/>
</dbReference>
<evidence type="ECO:0000256" key="14">
    <source>
        <dbReference type="SAM" id="MobiDB-lite"/>
    </source>
</evidence>
<evidence type="ECO:0000256" key="1">
    <source>
        <dbReference type="ARBA" id="ARBA00004609"/>
    </source>
</evidence>
<evidence type="ECO:0000256" key="11">
    <source>
        <dbReference type="ARBA" id="ARBA00023288"/>
    </source>
</evidence>
<evidence type="ECO:0000256" key="4">
    <source>
        <dbReference type="ARBA" id="ARBA00022622"/>
    </source>
</evidence>
<dbReference type="GO" id="GO:0005886">
    <property type="term" value="C:plasma membrane"/>
    <property type="evidence" value="ECO:0007669"/>
    <property type="project" value="UniProtKB-SubCell"/>
</dbReference>
<dbReference type="PROSITE" id="PS00141">
    <property type="entry name" value="ASP_PROTEASE"/>
    <property type="match status" value="1"/>
</dbReference>
<dbReference type="Pfam" id="PF14543">
    <property type="entry name" value="TAXi_N"/>
    <property type="match status" value="1"/>
</dbReference>
<feature type="domain" description="Peptidase A1" evidence="16">
    <location>
        <begin position="98"/>
        <end position="441"/>
    </location>
</feature>
<evidence type="ECO:0000256" key="8">
    <source>
        <dbReference type="ARBA" id="ARBA00022801"/>
    </source>
</evidence>
<evidence type="ECO:0000313" key="17">
    <source>
        <dbReference type="EMBL" id="CAH8281957.1"/>
    </source>
</evidence>
<dbReference type="GO" id="GO:0006508">
    <property type="term" value="P:proteolysis"/>
    <property type="evidence" value="ECO:0007669"/>
    <property type="project" value="UniProtKB-KW"/>
</dbReference>
<comment type="caution">
    <text evidence="17">The sequence shown here is derived from an EMBL/GenBank/DDBJ whole genome shotgun (WGS) entry which is preliminary data.</text>
</comment>
<dbReference type="PANTHER" id="PTHR13683">
    <property type="entry name" value="ASPARTYL PROTEASES"/>
    <property type="match status" value="1"/>
</dbReference>
<evidence type="ECO:0000313" key="18">
    <source>
        <dbReference type="Proteomes" id="UP001642260"/>
    </source>
</evidence>
<dbReference type="GO" id="GO:0098552">
    <property type="term" value="C:side of membrane"/>
    <property type="evidence" value="ECO:0007669"/>
    <property type="project" value="UniProtKB-KW"/>
</dbReference>
<dbReference type="FunFam" id="2.40.70.10:FF:000012">
    <property type="entry name" value="Aspartyl protease family protein 1"/>
    <property type="match status" value="1"/>
</dbReference>
<comment type="similarity">
    <text evidence="2 13">Belongs to the peptidase A1 family.</text>
</comment>
<feature type="chain" id="PRO_5044755180" description="Peptidase A1 domain-containing protein" evidence="15">
    <location>
        <begin position="23"/>
        <end position="524"/>
    </location>
</feature>
<keyword evidence="5 13" id="KW-0645">Protease</keyword>
<comment type="subcellular location">
    <subcellularLocation>
        <location evidence="1">Cell membrane</location>
        <topology evidence="1">Lipid-anchor</topology>
        <topology evidence="1">GPI-anchor</topology>
    </subcellularLocation>
</comment>
<dbReference type="GO" id="GO:0004190">
    <property type="term" value="F:aspartic-type endopeptidase activity"/>
    <property type="evidence" value="ECO:0007669"/>
    <property type="project" value="UniProtKB-KW"/>
</dbReference>
<dbReference type="Gene3D" id="2.40.70.10">
    <property type="entry name" value="Acid Proteases"/>
    <property type="match status" value="2"/>
</dbReference>
<dbReference type="PANTHER" id="PTHR13683:SF743">
    <property type="entry name" value="ASPARTIC PROTEINASE-LIKE PROTEIN 1"/>
    <property type="match status" value="1"/>
</dbReference>
<evidence type="ECO:0000256" key="7">
    <source>
        <dbReference type="ARBA" id="ARBA00022750"/>
    </source>
</evidence>
<keyword evidence="8 13" id="KW-0378">Hydrolase</keyword>
<dbReference type="PROSITE" id="PS51767">
    <property type="entry name" value="PEPTIDASE_A1"/>
    <property type="match status" value="1"/>
</dbReference>
<protein>
    <recommendedName>
        <fullName evidence="16">Peptidase A1 domain-containing protein</fullName>
    </recommendedName>
</protein>
<keyword evidence="10" id="KW-0325">Glycoprotein</keyword>
<keyword evidence="7 13" id="KW-0064">Aspartyl protease</keyword>
<evidence type="ECO:0000256" key="10">
    <source>
        <dbReference type="ARBA" id="ARBA00023180"/>
    </source>
</evidence>
<feature type="region of interest" description="Disordered" evidence="14">
    <location>
        <begin position="442"/>
        <end position="496"/>
    </location>
</feature>
<proteinExistence type="inferred from homology"/>
<dbReference type="InterPro" id="IPR032861">
    <property type="entry name" value="TAXi_N"/>
</dbReference>
<dbReference type="EMBL" id="CAKOAT010000001">
    <property type="protein sequence ID" value="CAH8281957.1"/>
    <property type="molecule type" value="Genomic_DNA"/>
</dbReference>
<dbReference type="InterPro" id="IPR021109">
    <property type="entry name" value="Peptidase_aspartic_dom_sf"/>
</dbReference>
<dbReference type="PRINTS" id="PR00792">
    <property type="entry name" value="PEPSIN"/>
</dbReference>
<keyword evidence="3" id="KW-1003">Cell membrane</keyword>
<dbReference type="InterPro" id="IPR001969">
    <property type="entry name" value="Aspartic_peptidase_AS"/>
</dbReference>
<evidence type="ECO:0000256" key="2">
    <source>
        <dbReference type="ARBA" id="ARBA00007447"/>
    </source>
</evidence>
<evidence type="ECO:0000256" key="15">
    <source>
        <dbReference type="SAM" id="SignalP"/>
    </source>
</evidence>
<evidence type="ECO:0000256" key="5">
    <source>
        <dbReference type="ARBA" id="ARBA00022670"/>
    </source>
</evidence>